<dbReference type="Proteomes" id="UP001151760">
    <property type="component" value="Unassembled WGS sequence"/>
</dbReference>
<organism evidence="2 3">
    <name type="scientific">Tanacetum coccineum</name>
    <dbReference type="NCBI Taxonomy" id="301880"/>
    <lineage>
        <taxon>Eukaryota</taxon>
        <taxon>Viridiplantae</taxon>
        <taxon>Streptophyta</taxon>
        <taxon>Embryophyta</taxon>
        <taxon>Tracheophyta</taxon>
        <taxon>Spermatophyta</taxon>
        <taxon>Magnoliopsida</taxon>
        <taxon>eudicotyledons</taxon>
        <taxon>Gunneridae</taxon>
        <taxon>Pentapetalae</taxon>
        <taxon>asterids</taxon>
        <taxon>campanulids</taxon>
        <taxon>Asterales</taxon>
        <taxon>Asteraceae</taxon>
        <taxon>Asteroideae</taxon>
        <taxon>Anthemideae</taxon>
        <taxon>Anthemidinae</taxon>
        <taxon>Tanacetum</taxon>
    </lineage>
</organism>
<feature type="region of interest" description="Disordered" evidence="1">
    <location>
        <begin position="56"/>
        <end position="75"/>
    </location>
</feature>
<evidence type="ECO:0000313" key="2">
    <source>
        <dbReference type="EMBL" id="GJS93175.1"/>
    </source>
</evidence>
<evidence type="ECO:0000256" key="1">
    <source>
        <dbReference type="SAM" id="MobiDB-lite"/>
    </source>
</evidence>
<comment type="caution">
    <text evidence="2">The sequence shown here is derived from an EMBL/GenBank/DDBJ whole genome shotgun (WGS) entry which is preliminary data.</text>
</comment>
<dbReference type="EMBL" id="BQNB010011637">
    <property type="protein sequence ID" value="GJS93175.1"/>
    <property type="molecule type" value="Genomic_DNA"/>
</dbReference>
<protein>
    <submittedName>
        <fullName evidence="2">Uncharacterized protein</fullName>
    </submittedName>
</protein>
<feature type="compositionally biased region" description="Basic and acidic residues" evidence="1">
    <location>
        <begin position="56"/>
        <end position="69"/>
    </location>
</feature>
<accession>A0ABQ4ZW18</accession>
<reference evidence="2" key="2">
    <citation type="submission" date="2022-01" db="EMBL/GenBank/DDBJ databases">
        <authorList>
            <person name="Yamashiro T."/>
            <person name="Shiraishi A."/>
            <person name="Satake H."/>
            <person name="Nakayama K."/>
        </authorList>
    </citation>
    <scope>NUCLEOTIDE SEQUENCE</scope>
</reference>
<proteinExistence type="predicted"/>
<keyword evidence="3" id="KW-1185">Reference proteome</keyword>
<gene>
    <name evidence="2" type="ORF">Tco_0800143</name>
</gene>
<evidence type="ECO:0000313" key="3">
    <source>
        <dbReference type="Proteomes" id="UP001151760"/>
    </source>
</evidence>
<sequence length="144" mass="15978">MSTSEAPAMTQAAIRKLVTDSVTTALEAQAANMANTDNTTRPREAHVARQWKSLHAKEEECSSRPERSHGGCSRSLTGVKSYLQKYVEQPCPKFDDKQGTIFNANKKIMLIALRRSDVYVLDMSSLTPNEAYFFSKASESVDSL</sequence>
<name>A0ABQ4ZW18_9ASTR</name>
<reference evidence="2" key="1">
    <citation type="journal article" date="2022" name="Int. J. Mol. Sci.">
        <title>Draft Genome of Tanacetum Coccineum: Genomic Comparison of Closely Related Tanacetum-Family Plants.</title>
        <authorList>
            <person name="Yamashiro T."/>
            <person name="Shiraishi A."/>
            <person name="Nakayama K."/>
            <person name="Satake H."/>
        </authorList>
    </citation>
    <scope>NUCLEOTIDE SEQUENCE</scope>
</reference>